<dbReference type="Proteomes" id="UP001169764">
    <property type="component" value="Unassembled WGS sequence"/>
</dbReference>
<dbReference type="SUPFAM" id="SSF58104">
    <property type="entry name" value="Methyl-accepting chemotaxis protein (MCP) signaling domain"/>
    <property type="match status" value="1"/>
</dbReference>
<name>A0ABT8YDI4_9SPHN</name>
<dbReference type="RefSeq" id="WP_303545961.1">
    <property type="nucleotide sequence ID" value="NZ_JAUOTP010000010.1"/>
</dbReference>
<dbReference type="InterPro" id="IPR004089">
    <property type="entry name" value="MCPsignal_dom"/>
</dbReference>
<keyword evidence="6" id="KW-1185">Reference proteome</keyword>
<dbReference type="EMBL" id="JAUOTP010000010">
    <property type="protein sequence ID" value="MDO6416431.1"/>
    <property type="molecule type" value="Genomic_DNA"/>
</dbReference>
<keyword evidence="1 2" id="KW-0807">Transducer</keyword>
<evidence type="ECO:0000256" key="3">
    <source>
        <dbReference type="SAM" id="Coils"/>
    </source>
</evidence>
<dbReference type="PANTHER" id="PTHR32089">
    <property type="entry name" value="METHYL-ACCEPTING CHEMOTAXIS PROTEIN MCPB"/>
    <property type="match status" value="1"/>
</dbReference>
<evidence type="ECO:0000259" key="4">
    <source>
        <dbReference type="PROSITE" id="PS50111"/>
    </source>
</evidence>
<accession>A0ABT8YDI4</accession>
<proteinExistence type="predicted"/>
<dbReference type="SUPFAM" id="SSF54631">
    <property type="entry name" value="CBS-domain pair"/>
    <property type="match status" value="1"/>
</dbReference>
<dbReference type="PROSITE" id="PS50111">
    <property type="entry name" value="CHEMOTAXIS_TRANSDUC_2"/>
    <property type="match status" value="1"/>
</dbReference>
<evidence type="ECO:0000313" key="6">
    <source>
        <dbReference type="Proteomes" id="UP001169764"/>
    </source>
</evidence>
<dbReference type="Pfam" id="PF00015">
    <property type="entry name" value="MCPsignal"/>
    <property type="match status" value="1"/>
</dbReference>
<evidence type="ECO:0000256" key="1">
    <source>
        <dbReference type="ARBA" id="ARBA00023224"/>
    </source>
</evidence>
<dbReference type="Gene3D" id="1.10.287.950">
    <property type="entry name" value="Methyl-accepting chemotaxis protein"/>
    <property type="match status" value="1"/>
</dbReference>
<dbReference type="SMART" id="SM00283">
    <property type="entry name" value="MA"/>
    <property type="match status" value="1"/>
</dbReference>
<reference evidence="5" key="1">
    <citation type="submission" date="2023-07" db="EMBL/GenBank/DDBJ databases">
        <authorList>
            <person name="Kim M."/>
        </authorList>
    </citation>
    <scope>NUCLEOTIDE SEQUENCE</scope>
    <source>
        <strain evidence="5">BIUV-7</strain>
    </source>
</reference>
<evidence type="ECO:0000256" key="2">
    <source>
        <dbReference type="PROSITE-ProRule" id="PRU00284"/>
    </source>
</evidence>
<dbReference type="PANTHER" id="PTHR32089:SF112">
    <property type="entry name" value="LYSOZYME-LIKE PROTEIN-RELATED"/>
    <property type="match status" value="1"/>
</dbReference>
<feature type="domain" description="Methyl-accepting transducer" evidence="4">
    <location>
        <begin position="185"/>
        <end position="410"/>
    </location>
</feature>
<comment type="caution">
    <text evidence="5">The sequence shown here is derived from an EMBL/GenBank/DDBJ whole genome shotgun (WGS) entry which is preliminary data.</text>
</comment>
<protein>
    <submittedName>
        <fullName evidence="5">Methyl-accepting chemotaxis protein</fullName>
    </submittedName>
</protein>
<organism evidence="5 6">
    <name type="scientific">Sphingomonas natans</name>
    <dbReference type="NCBI Taxonomy" id="3063330"/>
    <lineage>
        <taxon>Bacteria</taxon>
        <taxon>Pseudomonadati</taxon>
        <taxon>Pseudomonadota</taxon>
        <taxon>Alphaproteobacteria</taxon>
        <taxon>Sphingomonadales</taxon>
        <taxon>Sphingomonadaceae</taxon>
        <taxon>Sphingomonas</taxon>
    </lineage>
</organism>
<feature type="coiled-coil region" evidence="3">
    <location>
        <begin position="410"/>
        <end position="437"/>
    </location>
</feature>
<keyword evidence="3" id="KW-0175">Coiled coil</keyword>
<evidence type="ECO:0000313" key="5">
    <source>
        <dbReference type="EMBL" id="MDO6416431.1"/>
    </source>
</evidence>
<dbReference type="InterPro" id="IPR046342">
    <property type="entry name" value="CBS_dom_sf"/>
</dbReference>
<sequence length="442" mass="46610">MSIDLLPRTEPSVEEIDLSSLCEPGGADLKVATDAPLSAAIERFRARPQLRLVAIVDAADRPIGAILEQDIRAILYNPFGHSLLMNPGFARTAGSRRRDCPTAEAGTSLGDLLDLYARSGGGEGMILTEQGRFRGLLANHTLLRLAGEREARLSAADAARWQREARASARFLGDVDLIADDLYDAAAAIDAAADATGARVATFQRQSATVTSACQRTVDDMAGLADHGARLATTIQQLRDAAATARTRAGEAIALTEAGSRRGEALAVAAQSIDENLARIRSIAVQAHLLSVNAAIEAARLGERGSGFSVVARELRQFAGRTRDAVGTIGDQMSQIREIAGDIATSQAAVEQIARLIDGVSFSVEQAVAAEADSARLLADNVDRAQQASVAVQTGAAETERLVSTAAGQTEGLRARADDLGQDARRLRERVDAFLAELGAVR</sequence>
<gene>
    <name evidence="5" type="ORF">Q4F19_18755</name>
</gene>